<protein>
    <submittedName>
        <fullName evidence="2">Uncharacterized protein</fullName>
    </submittedName>
</protein>
<reference evidence="3" key="2">
    <citation type="submission" date="2008-12" db="EMBL/GenBank/DDBJ databases">
        <title>Annotation of Streptomyces roseosporus strain NRRL 15998.</title>
        <authorList>
            <consortium name="The Broad Institute Genome Sequencing Platform"/>
            <consortium name="Broad Institute Microbial Sequencing Center"/>
            <person name="Fischbach M."/>
            <person name="Ward D."/>
            <person name="Young S."/>
            <person name="Kodira C.D."/>
            <person name="Zeng Q."/>
            <person name="Koehrsen M."/>
            <person name="Godfrey P."/>
            <person name="Alvarado L."/>
            <person name="Berlin A.M."/>
            <person name="Borenstein D."/>
            <person name="Chen Z."/>
            <person name="Engels R."/>
            <person name="Freedman E."/>
            <person name="Gellesch M."/>
            <person name="Goldberg J."/>
            <person name="Griggs A."/>
            <person name="Gujja S."/>
            <person name="Heiman D.I."/>
            <person name="Hepburn T.A."/>
            <person name="Howarth C."/>
            <person name="Jen D."/>
            <person name="Larson L."/>
            <person name="Lewis B."/>
            <person name="Mehta T."/>
            <person name="Park D."/>
            <person name="Pearson M."/>
            <person name="Roberts A."/>
            <person name="Saif S."/>
            <person name="Shea T.D."/>
            <person name="Shenoy N."/>
            <person name="Sisk P."/>
            <person name="Stolte C."/>
            <person name="Sykes S.N."/>
            <person name="Walk T."/>
            <person name="White J."/>
            <person name="Yandava C."/>
            <person name="Straight P."/>
            <person name="Clardy J."/>
            <person name="Hung D."/>
            <person name="Kolter R."/>
            <person name="Mekalanos J."/>
            <person name="Walker S."/>
            <person name="Walsh C.T."/>
            <person name="Wieland B.L.C."/>
            <person name="Ilzarbe M."/>
            <person name="Galagan J."/>
            <person name="Nusbaum C."/>
            <person name="Birren B."/>
        </authorList>
    </citation>
    <scope>NUCLEOTIDE SEQUENCE [LARGE SCALE GENOMIC DNA]</scope>
    <source>
        <strain evidence="3">NRRL 15998</strain>
    </source>
</reference>
<evidence type="ECO:0000313" key="2">
    <source>
        <dbReference type="EMBL" id="EFE74573.2"/>
    </source>
</evidence>
<reference evidence="3" key="1">
    <citation type="submission" date="2008-10" db="EMBL/GenBank/DDBJ databases">
        <authorList>
            <person name="Molnar K."/>
        </authorList>
    </citation>
    <scope>NUCLEOTIDE SEQUENCE [LARGE SCALE GENOMIC DNA]</scope>
    <source>
        <strain evidence="3">NRRL 15998</strain>
    </source>
</reference>
<feature type="compositionally biased region" description="Basic residues" evidence="1">
    <location>
        <begin position="19"/>
        <end position="31"/>
    </location>
</feature>
<accession>D6AD63</accession>
<dbReference type="AlphaFoldDB" id="D6AD63"/>
<sequence length="176" mass="19229">MARVRRAARRRGAGGCDPRRHHRGVRGGRARRARGVAGVAAFATVEDYEKRAAVTLPAGSPRRAQVEVYLDDASALMRGKIPAGFTPPEETTRAIAVAVTRRVIANGGGYRQRTIGQYSETLGEAGGLYLTEDEIDQLQPEDDTDPDADAAYSVELLDRSPHGWRDDPADFCRRLL</sequence>
<dbReference type="EMBL" id="DS999644">
    <property type="protein sequence ID" value="EFE74573.2"/>
    <property type="molecule type" value="Genomic_DNA"/>
</dbReference>
<feature type="compositionally biased region" description="Basic residues" evidence="1">
    <location>
        <begin position="1"/>
        <end position="12"/>
    </location>
</feature>
<dbReference type="Proteomes" id="UP000003986">
    <property type="component" value="Unassembled WGS sequence"/>
</dbReference>
<evidence type="ECO:0000313" key="3">
    <source>
        <dbReference type="Proteomes" id="UP000003986"/>
    </source>
</evidence>
<feature type="region of interest" description="Disordered" evidence="1">
    <location>
        <begin position="1"/>
        <end position="31"/>
    </location>
</feature>
<evidence type="ECO:0000256" key="1">
    <source>
        <dbReference type="SAM" id="MobiDB-lite"/>
    </source>
</evidence>
<name>D6AD63_STRFL</name>
<organism evidence="2 3">
    <name type="scientific">Streptomyces filamentosus NRRL 15998</name>
    <dbReference type="NCBI Taxonomy" id="457431"/>
    <lineage>
        <taxon>Bacteria</taxon>
        <taxon>Bacillati</taxon>
        <taxon>Actinomycetota</taxon>
        <taxon>Actinomycetes</taxon>
        <taxon>Kitasatosporales</taxon>
        <taxon>Streptomycetaceae</taxon>
        <taxon>Streptomyces</taxon>
    </lineage>
</organism>
<proteinExistence type="predicted"/>
<gene>
    <name evidence="2" type="ORF">SSGG_01939</name>
</gene>